<organism evidence="2 3">
    <name type="scientific">Alishewanella longhuensis</name>
    <dbReference type="NCBI Taxonomy" id="1091037"/>
    <lineage>
        <taxon>Bacteria</taxon>
        <taxon>Pseudomonadati</taxon>
        <taxon>Pseudomonadota</taxon>
        <taxon>Gammaproteobacteria</taxon>
        <taxon>Alteromonadales</taxon>
        <taxon>Alteromonadaceae</taxon>
        <taxon>Alishewanella</taxon>
    </lineage>
</organism>
<keyword evidence="3" id="KW-1185">Reference proteome</keyword>
<evidence type="ECO:0000256" key="1">
    <source>
        <dbReference type="SAM" id="SignalP"/>
    </source>
</evidence>
<dbReference type="Proteomes" id="UP000659697">
    <property type="component" value="Unassembled WGS sequence"/>
</dbReference>
<proteinExistence type="predicted"/>
<reference evidence="3" key="1">
    <citation type="journal article" date="2019" name="Int. J. Syst. Evol. Microbiol.">
        <title>The Global Catalogue of Microorganisms (GCM) 10K type strain sequencing project: providing services to taxonomists for standard genome sequencing and annotation.</title>
        <authorList>
            <consortium name="The Broad Institute Genomics Platform"/>
            <consortium name="The Broad Institute Genome Sequencing Center for Infectious Disease"/>
            <person name="Wu L."/>
            <person name="Ma J."/>
        </authorList>
    </citation>
    <scope>NUCLEOTIDE SEQUENCE [LARGE SCALE GENOMIC DNA]</scope>
    <source>
        <strain evidence="3">CGMCC 1.7003</strain>
    </source>
</reference>
<accession>A0ABQ3L284</accession>
<dbReference type="EMBL" id="BNAO01000009">
    <property type="protein sequence ID" value="GHG75732.1"/>
    <property type="molecule type" value="Genomic_DNA"/>
</dbReference>
<feature type="signal peptide" evidence="1">
    <location>
        <begin position="1"/>
        <end position="25"/>
    </location>
</feature>
<protein>
    <submittedName>
        <fullName evidence="2">ABC transporter substrate-binding protein</fullName>
    </submittedName>
</protein>
<name>A0ABQ3L284_9ALTE</name>
<dbReference type="SUPFAM" id="SSF53850">
    <property type="entry name" value="Periplasmic binding protein-like II"/>
    <property type="match status" value="1"/>
</dbReference>
<gene>
    <name evidence="2" type="ORF">GCM10010919_30250</name>
</gene>
<sequence length="265" mass="30718">MKAVYKNTVRTLSCLLMLLLPMAFAKVPVRVGAYEFPPYVQFQQDQATGLLVELIAQLNQLQQEYHFELVMTTAIRRHQDFQQGLFDAIFFEDINWGWQQRAIELQQSPAFAKDDEVFIALRSRAESQQWFDDLSGKSMAGILGYHYRIADYQTAPELLSSQYLLVPVTDHHASIELVFKQRTDTAIVTRSFLSQYLDLHPQYRETLLISERIDQSYQHQLLLRAEHPLDIATLYQWVQHLLQQPALQHALAQYGLQLLPPIAAE</sequence>
<comment type="caution">
    <text evidence="2">The sequence shown here is derived from an EMBL/GenBank/DDBJ whole genome shotgun (WGS) entry which is preliminary data.</text>
</comment>
<feature type="chain" id="PRO_5047519501" evidence="1">
    <location>
        <begin position="26"/>
        <end position="265"/>
    </location>
</feature>
<keyword evidence="1" id="KW-0732">Signal</keyword>
<dbReference type="Gene3D" id="3.40.190.10">
    <property type="entry name" value="Periplasmic binding protein-like II"/>
    <property type="match status" value="2"/>
</dbReference>
<evidence type="ECO:0000313" key="3">
    <source>
        <dbReference type="Proteomes" id="UP000659697"/>
    </source>
</evidence>
<evidence type="ECO:0000313" key="2">
    <source>
        <dbReference type="EMBL" id="GHG75732.1"/>
    </source>
</evidence>